<accession>A0A0K1Q508</accession>
<name>A0A0K1Q508_9BACT</name>
<dbReference type="Proteomes" id="UP000064967">
    <property type="component" value="Chromosome"/>
</dbReference>
<evidence type="ECO:0008006" key="3">
    <source>
        <dbReference type="Google" id="ProtNLM"/>
    </source>
</evidence>
<dbReference type="EMBL" id="CP012333">
    <property type="protein sequence ID" value="AKV00799.1"/>
    <property type="molecule type" value="Genomic_DNA"/>
</dbReference>
<dbReference type="Gene3D" id="2.60.120.620">
    <property type="entry name" value="q2cbj1_9rhob like domain"/>
    <property type="match status" value="1"/>
</dbReference>
<dbReference type="KEGG" id="llu:AKJ09_07462"/>
<protein>
    <recommendedName>
        <fullName evidence="3">Phytanoyl-CoA dioxygenase</fullName>
    </recommendedName>
</protein>
<dbReference type="STRING" id="1391654.AKJ09_07462"/>
<dbReference type="SUPFAM" id="SSF51197">
    <property type="entry name" value="Clavaminate synthase-like"/>
    <property type="match status" value="1"/>
</dbReference>
<dbReference type="AlphaFoldDB" id="A0A0K1Q508"/>
<evidence type="ECO:0000313" key="2">
    <source>
        <dbReference type="Proteomes" id="UP000064967"/>
    </source>
</evidence>
<dbReference type="InterPro" id="IPR008775">
    <property type="entry name" value="Phytyl_CoA_dOase-like"/>
</dbReference>
<organism evidence="1 2">
    <name type="scientific">Labilithrix luteola</name>
    <dbReference type="NCBI Taxonomy" id="1391654"/>
    <lineage>
        <taxon>Bacteria</taxon>
        <taxon>Pseudomonadati</taxon>
        <taxon>Myxococcota</taxon>
        <taxon>Polyangia</taxon>
        <taxon>Polyangiales</taxon>
        <taxon>Labilitrichaceae</taxon>
        <taxon>Labilithrix</taxon>
    </lineage>
</organism>
<proteinExistence type="predicted"/>
<reference evidence="1 2" key="1">
    <citation type="submission" date="2015-08" db="EMBL/GenBank/DDBJ databases">
        <authorList>
            <person name="Babu N.S."/>
            <person name="Beckwith C.J."/>
            <person name="Beseler K.G."/>
            <person name="Brison A."/>
            <person name="Carone J.V."/>
            <person name="Caskin T.P."/>
            <person name="Diamond M."/>
            <person name="Durham M.E."/>
            <person name="Foxe J.M."/>
            <person name="Go M."/>
            <person name="Henderson B.A."/>
            <person name="Jones I.B."/>
            <person name="McGettigan J.A."/>
            <person name="Micheletti S.J."/>
            <person name="Nasrallah M.E."/>
            <person name="Ortiz D."/>
            <person name="Piller C.R."/>
            <person name="Privatt S.R."/>
            <person name="Schneider S.L."/>
            <person name="Sharp S."/>
            <person name="Smith T.C."/>
            <person name="Stanton J.D."/>
            <person name="Ullery H.E."/>
            <person name="Wilson R.J."/>
            <person name="Serrano M.G."/>
            <person name="Buck G."/>
            <person name="Lee V."/>
            <person name="Wang Y."/>
            <person name="Carvalho R."/>
            <person name="Voegtly L."/>
            <person name="Shi R."/>
            <person name="Duckworth R."/>
            <person name="Johnson A."/>
            <person name="Loviza R."/>
            <person name="Walstead R."/>
            <person name="Shah Z."/>
            <person name="Kiflezghi M."/>
            <person name="Wade K."/>
            <person name="Ball S.L."/>
            <person name="Bradley K.W."/>
            <person name="Asai D.J."/>
            <person name="Bowman C.A."/>
            <person name="Russell D.A."/>
            <person name="Pope W.H."/>
            <person name="Jacobs-Sera D."/>
            <person name="Hendrix R.W."/>
            <person name="Hatfull G.F."/>
        </authorList>
    </citation>
    <scope>NUCLEOTIDE SEQUENCE [LARGE SCALE GENOMIC DNA]</scope>
    <source>
        <strain evidence="1 2">DSM 27648</strain>
    </source>
</reference>
<keyword evidence="2" id="KW-1185">Reference proteome</keyword>
<gene>
    <name evidence="1" type="ORF">AKJ09_07462</name>
</gene>
<dbReference type="Pfam" id="PF05721">
    <property type="entry name" value="PhyH"/>
    <property type="match status" value="1"/>
</dbReference>
<sequence length="273" mass="29118">MTLGPAGAPAAVALDASDDNVAHRLVQRGWTELAKAASPATCRRLAFGVEAVLGAGLPGVFAYLFDEPWQLGEAMRARTSRALGQPYVLVEDVWAFHVAPGQHGWPPHRGLVTPRLDRSVPEFLNVWVAVTDAPVDRACMHCVPLDDDPGYPRALERRDAQLDAAQAMPVTAGTALAWNANLLHWGGACSPSAGGPRASYTYSLCRADALAALGVAQLRAEELTLSDRVDVVARQIVTYGEGQADVSNAMITWAKGLVLLRETVTSLAGRKHP</sequence>
<dbReference type="GO" id="GO:0016706">
    <property type="term" value="F:2-oxoglutarate-dependent dioxygenase activity"/>
    <property type="evidence" value="ECO:0007669"/>
    <property type="project" value="UniProtKB-ARBA"/>
</dbReference>
<evidence type="ECO:0000313" key="1">
    <source>
        <dbReference type="EMBL" id="AKV00799.1"/>
    </source>
</evidence>